<name>A0A8C3U1E8_CATUS</name>
<organism evidence="3 4">
    <name type="scientific">Catharus ustulatus</name>
    <name type="common">Russet-backed thrush</name>
    <name type="synonym">Hylocichla ustulatus</name>
    <dbReference type="NCBI Taxonomy" id="91951"/>
    <lineage>
        <taxon>Eukaryota</taxon>
        <taxon>Metazoa</taxon>
        <taxon>Chordata</taxon>
        <taxon>Craniata</taxon>
        <taxon>Vertebrata</taxon>
        <taxon>Euteleostomi</taxon>
        <taxon>Archelosauria</taxon>
        <taxon>Archosauria</taxon>
        <taxon>Dinosauria</taxon>
        <taxon>Saurischia</taxon>
        <taxon>Theropoda</taxon>
        <taxon>Coelurosauria</taxon>
        <taxon>Aves</taxon>
        <taxon>Neognathae</taxon>
        <taxon>Neoaves</taxon>
        <taxon>Telluraves</taxon>
        <taxon>Australaves</taxon>
        <taxon>Passeriformes</taxon>
        <taxon>Turdidae</taxon>
        <taxon>Catharus</taxon>
    </lineage>
</organism>
<feature type="transmembrane region" description="Helical" evidence="2">
    <location>
        <begin position="21"/>
        <end position="38"/>
    </location>
</feature>
<evidence type="ECO:0000256" key="1">
    <source>
        <dbReference type="SAM" id="MobiDB-lite"/>
    </source>
</evidence>
<dbReference type="AlphaFoldDB" id="A0A8C3U1E8"/>
<reference evidence="3" key="1">
    <citation type="submission" date="2020-10" db="EMBL/GenBank/DDBJ databases">
        <title>Catharus ustulatus (Swainson's thrush) genome, bCatUst1, primary haplotype v2.</title>
        <authorList>
            <person name="Delmore K."/>
            <person name="Vafadar M."/>
            <person name="Formenti G."/>
            <person name="Chow W."/>
            <person name="Pelan S."/>
            <person name="Howe K."/>
            <person name="Rhie A."/>
            <person name="Mountcastle J."/>
            <person name="Haase B."/>
            <person name="Fedrigo O."/>
            <person name="Jarvis E.D."/>
        </authorList>
    </citation>
    <scope>NUCLEOTIDE SEQUENCE [LARGE SCALE GENOMIC DNA]</scope>
</reference>
<evidence type="ECO:0000313" key="4">
    <source>
        <dbReference type="Proteomes" id="UP000694563"/>
    </source>
</evidence>
<reference evidence="3" key="3">
    <citation type="submission" date="2025-09" db="UniProtKB">
        <authorList>
            <consortium name="Ensembl"/>
        </authorList>
    </citation>
    <scope>IDENTIFICATION</scope>
</reference>
<dbReference type="Proteomes" id="UP000694563">
    <property type="component" value="Chromosome 8"/>
</dbReference>
<reference evidence="3" key="2">
    <citation type="submission" date="2025-08" db="UniProtKB">
        <authorList>
            <consortium name="Ensembl"/>
        </authorList>
    </citation>
    <scope>IDENTIFICATION</scope>
</reference>
<keyword evidence="2" id="KW-0472">Membrane</keyword>
<feature type="region of interest" description="Disordered" evidence="1">
    <location>
        <begin position="110"/>
        <end position="135"/>
    </location>
</feature>
<dbReference type="Pfam" id="PF04360">
    <property type="entry name" value="Serglycin"/>
    <property type="match status" value="1"/>
</dbReference>
<keyword evidence="4" id="KW-1185">Reference proteome</keyword>
<evidence type="ECO:0000313" key="3">
    <source>
        <dbReference type="Ensembl" id="ENSCUSP00005006708.1"/>
    </source>
</evidence>
<protein>
    <submittedName>
        <fullName evidence="3">Serglycin</fullName>
    </submittedName>
</protein>
<keyword evidence="2" id="KW-0812">Transmembrane</keyword>
<proteinExistence type="predicted"/>
<accession>A0A8C3U1E8</accession>
<dbReference type="InterPro" id="IPR007455">
    <property type="entry name" value="Serglycin"/>
</dbReference>
<keyword evidence="2" id="KW-1133">Transmembrane helix</keyword>
<dbReference type="Ensembl" id="ENSCUST00005006958.1">
    <property type="protein sequence ID" value="ENSCUSP00005006708.1"/>
    <property type="gene ID" value="ENSCUSG00005004193.1"/>
</dbReference>
<evidence type="ECO:0000256" key="2">
    <source>
        <dbReference type="SAM" id="Phobius"/>
    </source>
</evidence>
<sequence>MHQEVSERINYVRPRGRMKCQCSYLYYVILFMLFWYFLKTHVFSAPMQRARYKRVRCRPDAWSANCIEEKGPWFYMPTGGANRILPPMADPSLMKRYQELGDIFPLSDEDPGSGSNAVVEAEPASGSGLGDNDSFSEAKLPVFLESLRGTELKEKLSEEDLLL</sequence>